<proteinExistence type="predicted"/>
<evidence type="ECO:0000313" key="3">
    <source>
        <dbReference type="Proteomes" id="UP000295252"/>
    </source>
</evidence>
<dbReference type="OMA" id="IMIAGNV"/>
<dbReference type="FunCoup" id="A0A068TUI2">
    <property type="interactions" value="766"/>
</dbReference>
<feature type="compositionally biased region" description="Basic residues" evidence="1">
    <location>
        <begin position="78"/>
        <end position="87"/>
    </location>
</feature>
<dbReference type="EMBL" id="HG739087">
    <property type="protein sequence ID" value="CDO99008.1"/>
    <property type="molecule type" value="Genomic_DNA"/>
</dbReference>
<dbReference type="InParanoid" id="A0A068TUI2"/>
<dbReference type="PANTHER" id="PTHR34956">
    <property type="entry name" value="OS05G0397300 PROTEIN"/>
    <property type="match status" value="1"/>
</dbReference>
<evidence type="ECO:0000313" key="2">
    <source>
        <dbReference type="EMBL" id="CDO99008.1"/>
    </source>
</evidence>
<dbReference type="AlphaFoldDB" id="A0A068TUI2"/>
<dbReference type="Proteomes" id="UP000295252">
    <property type="component" value="Chromosome V"/>
</dbReference>
<organism evidence="2 3">
    <name type="scientific">Coffea canephora</name>
    <name type="common">Robusta coffee</name>
    <dbReference type="NCBI Taxonomy" id="49390"/>
    <lineage>
        <taxon>Eukaryota</taxon>
        <taxon>Viridiplantae</taxon>
        <taxon>Streptophyta</taxon>
        <taxon>Embryophyta</taxon>
        <taxon>Tracheophyta</taxon>
        <taxon>Spermatophyta</taxon>
        <taxon>Magnoliopsida</taxon>
        <taxon>eudicotyledons</taxon>
        <taxon>Gunneridae</taxon>
        <taxon>Pentapetalae</taxon>
        <taxon>asterids</taxon>
        <taxon>lamiids</taxon>
        <taxon>Gentianales</taxon>
        <taxon>Rubiaceae</taxon>
        <taxon>Ixoroideae</taxon>
        <taxon>Gardenieae complex</taxon>
        <taxon>Bertiereae - Coffeeae clade</taxon>
        <taxon>Coffeeae</taxon>
        <taxon>Coffea</taxon>
    </lineage>
</organism>
<protein>
    <submittedName>
        <fullName evidence="2">Uncharacterized protein</fullName>
    </submittedName>
</protein>
<dbReference type="PANTHER" id="PTHR34956:SF2">
    <property type="entry name" value="OS05G0397300 PROTEIN"/>
    <property type="match status" value="1"/>
</dbReference>
<keyword evidence="3" id="KW-1185">Reference proteome</keyword>
<accession>A0A068TUI2</accession>
<name>A0A068TUI2_COFCA</name>
<feature type="region of interest" description="Disordered" evidence="1">
    <location>
        <begin position="67"/>
        <end position="114"/>
    </location>
</feature>
<dbReference type="PhylomeDB" id="A0A068TUI2"/>
<feature type="compositionally biased region" description="Polar residues" evidence="1">
    <location>
        <begin position="88"/>
        <end position="97"/>
    </location>
</feature>
<gene>
    <name evidence="2" type="ORF">GSCOC_T00026009001</name>
</gene>
<reference evidence="3" key="1">
    <citation type="journal article" date="2014" name="Science">
        <title>The coffee genome provides insight into the convergent evolution of caffeine biosynthesis.</title>
        <authorList>
            <person name="Denoeud F."/>
            <person name="Carretero-Paulet L."/>
            <person name="Dereeper A."/>
            <person name="Droc G."/>
            <person name="Guyot R."/>
            <person name="Pietrella M."/>
            <person name="Zheng C."/>
            <person name="Alberti A."/>
            <person name="Anthony F."/>
            <person name="Aprea G."/>
            <person name="Aury J.M."/>
            <person name="Bento P."/>
            <person name="Bernard M."/>
            <person name="Bocs S."/>
            <person name="Campa C."/>
            <person name="Cenci A."/>
            <person name="Combes M.C."/>
            <person name="Crouzillat D."/>
            <person name="Da Silva C."/>
            <person name="Daddiego L."/>
            <person name="De Bellis F."/>
            <person name="Dussert S."/>
            <person name="Garsmeur O."/>
            <person name="Gayraud T."/>
            <person name="Guignon V."/>
            <person name="Jahn K."/>
            <person name="Jamilloux V."/>
            <person name="Joet T."/>
            <person name="Labadie K."/>
            <person name="Lan T."/>
            <person name="Leclercq J."/>
            <person name="Lepelley M."/>
            <person name="Leroy T."/>
            <person name="Li L.T."/>
            <person name="Librado P."/>
            <person name="Lopez L."/>
            <person name="Munoz A."/>
            <person name="Noel B."/>
            <person name="Pallavicini A."/>
            <person name="Perrotta G."/>
            <person name="Poncet V."/>
            <person name="Pot D."/>
            <person name="Priyono X."/>
            <person name="Rigoreau M."/>
            <person name="Rouard M."/>
            <person name="Rozas J."/>
            <person name="Tranchant-Dubreuil C."/>
            <person name="VanBuren R."/>
            <person name="Zhang Q."/>
            <person name="Andrade A.C."/>
            <person name="Argout X."/>
            <person name="Bertrand B."/>
            <person name="de Kochko A."/>
            <person name="Graziosi G."/>
            <person name="Henry R.J."/>
            <person name="Jayarama X."/>
            <person name="Ming R."/>
            <person name="Nagai C."/>
            <person name="Rounsley S."/>
            <person name="Sankoff D."/>
            <person name="Giuliano G."/>
            <person name="Albert V.A."/>
            <person name="Wincker P."/>
            <person name="Lashermes P."/>
        </authorList>
    </citation>
    <scope>NUCLEOTIDE SEQUENCE [LARGE SCALE GENOMIC DNA]</scope>
    <source>
        <strain evidence="3">cv. DH200-94</strain>
    </source>
</reference>
<evidence type="ECO:0000256" key="1">
    <source>
        <dbReference type="SAM" id="MobiDB-lite"/>
    </source>
</evidence>
<dbReference type="STRING" id="49390.A0A068TUI2"/>
<dbReference type="Gramene" id="CDO99008">
    <property type="protein sequence ID" value="CDO99008"/>
    <property type="gene ID" value="GSCOC_T00026009001"/>
</dbReference>
<dbReference type="OrthoDB" id="1081388at2759"/>
<sequence>MEAIAVELDDDVFFADISKRISLLIMDDEEDLRPHSPAVSLQAFSQSIHQAPQAPFGYEQAIRRESKGTGVFIPRSSQSRRKNRQGRHSNTSSNSKFQRNHENPRGLAQVAHTDKAAYDSFNLRRF</sequence>